<name>A0ABQ7JZT3_9FUNG</name>
<keyword evidence="4" id="KW-1185">Reference proteome</keyword>
<dbReference type="SMART" id="SM00671">
    <property type="entry name" value="SEL1"/>
    <property type="match status" value="7"/>
</dbReference>
<reference evidence="3 4" key="1">
    <citation type="journal article" date="2020" name="Fungal Divers.">
        <title>Resolving the Mortierellaceae phylogeny through synthesis of multi-gene phylogenetics and phylogenomics.</title>
        <authorList>
            <person name="Vandepol N."/>
            <person name="Liber J."/>
            <person name="Desiro A."/>
            <person name="Na H."/>
            <person name="Kennedy M."/>
            <person name="Barry K."/>
            <person name="Grigoriev I.V."/>
            <person name="Miller A.N."/>
            <person name="O'Donnell K."/>
            <person name="Stajich J.E."/>
            <person name="Bonito G."/>
        </authorList>
    </citation>
    <scope>NUCLEOTIDE SEQUENCE [LARGE SCALE GENOMIC DNA]</scope>
    <source>
        <strain evidence="3 4">AD045</strain>
    </source>
</reference>
<dbReference type="PANTHER" id="PTHR11102">
    <property type="entry name" value="SEL-1-LIKE PROTEIN"/>
    <property type="match status" value="1"/>
</dbReference>
<evidence type="ECO:0000313" key="3">
    <source>
        <dbReference type="EMBL" id="KAG0287289.1"/>
    </source>
</evidence>
<feature type="region of interest" description="Disordered" evidence="2">
    <location>
        <begin position="102"/>
        <end position="157"/>
    </location>
</feature>
<dbReference type="SUPFAM" id="SSF81901">
    <property type="entry name" value="HCP-like"/>
    <property type="match status" value="2"/>
</dbReference>
<evidence type="ECO:0000256" key="1">
    <source>
        <dbReference type="ARBA" id="ARBA00038101"/>
    </source>
</evidence>
<dbReference type="InterPro" id="IPR050767">
    <property type="entry name" value="Sel1_AlgK"/>
</dbReference>
<organism evidence="3 4">
    <name type="scientific">Linnemannia gamsii</name>
    <dbReference type="NCBI Taxonomy" id="64522"/>
    <lineage>
        <taxon>Eukaryota</taxon>
        <taxon>Fungi</taxon>
        <taxon>Fungi incertae sedis</taxon>
        <taxon>Mucoromycota</taxon>
        <taxon>Mortierellomycotina</taxon>
        <taxon>Mortierellomycetes</taxon>
        <taxon>Mortierellales</taxon>
        <taxon>Mortierellaceae</taxon>
        <taxon>Linnemannia</taxon>
    </lineage>
</organism>
<accession>A0ABQ7JZT3</accession>
<dbReference type="InterPro" id="IPR006597">
    <property type="entry name" value="Sel1-like"/>
</dbReference>
<evidence type="ECO:0000256" key="2">
    <source>
        <dbReference type="SAM" id="MobiDB-lite"/>
    </source>
</evidence>
<feature type="compositionally biased region" description="Low complexity" evidence="2">
    <location>
        <begin position="137"/>
        <end position="157"/>
    </location>
</feature>
<comment type="caution">
    <text evidence="3">The sequence shown here is derived from an EMBL/GenBank/DDBJ whole genome shotgun (WGS) entry which is preliminary data.</text>
</comment>
<sequence length="516" mass="57346">MIQRDNPQEQVQALRSVNKNPLLDPAAPTRPSEIIHVETMVDPETQKEVVLWDDILQAFGNAIHVRHETKVVPFLKGKNLRVIAAVPNIVLDVIVESLAANKRAASPQDRQPEVLPVPLQDDKSTLDVEVVSRSANPTPSVTSTSSASSTPSAPCVTTSKVRRNPIYGLEEAAFDNYSHIDKPLSYSSARRPQALSNDQTSMTVEDLSISSCPDSDNTPQLLRGPQNTTTDTPVELDLVQIGISASHGNKNAQFVLGNMYRDGKGVPKNYQDAMDWYLKAVKQGDVSGQQNVAYLYHRGYGVPQDYDQSMAWYRKAADQGHTGAQHNIGLYYHRGRGVSKDYVQAMEWFLKAAEQGYADSQHYIGLYYHHGRGVSQDYAQAMTWYLKAAVQYIGAQRYIGFCYHLGQGVPQDYAQAMAWYLKAAVQGNMDAQHYVGLYYHHGRGVSQDDVQAIEWFFKAAEQGCSDSQTYIGHHYHYGLGVTQDYTEAAVWYQKAADQGSSDASKSLEDLREGAVL</sequence>
<evidence type="ECO:0000313" key="4">
    <source>
        <dbReference type="Proteomes" id="UP001194696"/>
    </source>
</evidence>
<evidence type="ECO:0008006" key="5">
    <source>
        <dbReference type="Google" id="ProtNLM"/>
    </source>
</evidence>
<dbReference type="Gene3D" id="1.25.40.10">
    <property type="entry name" value="Tetratricopeptide repeat domain"/>
    <property type="match status" value="2"/>
</dbReference>
<protein>
    <recommendedName>
        <fullName evidence="5">HCP-like protein</fullName>
    </recommendedName>
</protein>
<dbReference type="PANTHER" id="PTHR11102:SF160">
    <property type="entry name" value="ERAD-ASSOCIATED E3 UBIQUITIN-PROTEIN LIGASE COMPONENT HRD3"/>
    <property type="match status" value="1"/>
</dbReference>
<feature type="region of interest" description="Disordered" evidence="2">
    <location>
        <begin position="191"/>
        <end position="231"/>
    </location>
</feature>
<dbReference type="Proteomes" id="UP001194696">
    <property type="component" value="Unassembled WGS sequence"/>
</dbReference>
<comment type="similarity">
    <text evidence="1">Belongs to the sel-1 family.</text>
</comment>
<dbReference type="Pfam" id="PF08238">
    <property type="entry name" value="Sel1"/>
    <property type="match status" value="7"/>
</dbReference>
<dbReference type="EMBL" id="JAAAIM010000503">
    <property type="protein sequence ID" value="KAG0287289.1"/>
    <property type="molecule type" value="Genomic_DNA"/>
</dbReference>
<dbReference type="InterPro" id="IPR011990">
    <property type="entry name" value="TPR-like_helical_dom_sf"/>
</dbReference>
<gene>
    <name evidence="3" type="ORF">BGZ96_008793</name>
</gene>
<proteinExistence type="inferred from homology"/>